<feature type="domain" description="3-keto-alpha-glucoside-1,2-lyase/3-keto-2-hydroxy-glucal hydratase" evidence="1">
    <location>
        <begin position="13"/>
        <end position="96"/>
    </location>
</feature>
<dbReference type="Pfam" id="PF06439">
    <property type="entry name" value="3keto-disac_hyd"/>
    <property type="match status" value="1"/>
</dbReference>
<dbReference type="RefSeq" id="WP_260575136.1">
    <property type="nucleotide sequence ID" value="NZ_CP104205.1"/>
</dbReference>
<name>A0ABY5YBT7_9FLAO</name>
<dbReference type="Gene3D" id="2.60.120.560">
    <property type="entry name" value="Exo-inulinase, domain 1"/>
    <property type="match status" value="1"/>
</dbReference>
<gene>
    <name evidence="2" type="ORF">NYZ99_10100</name>
</gene>
<proteinExistence type="predicted"/>
<evidence type="ECO:0000259" key="1">
    <source>
        <dbReference type="Pfam" id="PF06439"/>
    </source>
</evidence>
<keyword evidence="3" id="KW-1185">Reference proteome</keyword>
<dbReference type="EMBL" id="CP104205">
    <property type="protein sequence ID" value="UWX56501.1"/>
    <property type="molecule type" value="Genomic_DNA"/>
</dbReference>
<evidence type="ECO:0000313" key="2">
    <source>
        <dbReference type="EMBL" id="UWX56501.1"/>
    </source>
</evidence>
<sequence>MKRPGCLWGLFPQKNKAKANPTGQWNTAKIIQKDGQIQFFLNGTLTAEADISSSEWTNTIAASNFKDRPAFGKATKGKIALQNWYFESWFRDMKIRELD</sequence>
<protein>
    <submittedName>
        <fullName evidence="2">DUF1080 domain-containing protein</fullName>
    </submittedName>
</protein>
<reference evidence="2" key="1">
    <citation type="submission" date="2022-09" db="EMBL/GenBank/DDBJ databases">
        <title>Maribacter litopenaei sp. nov., isolated from the intestinal tract of the Pacific White Shrimp, Litopenaeus vannamei.</title>
        <authorList>
            <person name="Kim S.Y."/>
            <person name="Hwang C.Y."/>
        </authorList>
    </citation>
    <scope>NUCLEOTIDE SEQUENCE</scope>
    <source>
        <strain evidence="2">HL-LV01</strain>
    </source>
</reference>
<organism evidence="2 3">
    <name type="scientific">Maribacter litopenaei</name>
    <dbReference type="NCBI Taxonomy" id="2976127"/>
    <lineage>
        <taxon>Bacteria</taxon>
        <taxon>Pseudomonadati</taxon>
        <taxon>Bacteroidota</taxon>
        <taxon>Flavobacteriia</taxon>
        <taxon>Flavobacteriales</taxon>
        <taxon>Flavobacteriaceae</taxon>
        <taxon>Maribacter</taxon>
    </lineage>
</organism>
<accession>A0ABY5YBT7</accession>
<evidence type="ECO:0000313" key="3">
    <source>
        <dbReference type="Proteomes" id="UP001059209"/>
    </source>
</evidence>
<dbReference type="InterPro" id="IPR010496">
    <property type="entry name" value="AL/BT2_dom"/>
</dbReference>
<dbReference type="Proteomes" id="UP001059209">
    <property type="component" value="Chromosome"/>
</dbReference>